<reference evidence="8 9" key="1">
    <citation type="submission" date="2024-11" db="EMBL/GenBank/DDBJ databases">
        <title>Chromosome-level genome assembly of the freshwater bivalve Anodonta woodiana.</title>
        <authorList>
            <person name="Chen X."/>
        </authorList>
    </citation>
    <scope>NUCLEOTIDE SEQUENCE [LARGE SCALE GENOMIC DNA]</scope>
    <source>
        <strain evidence="8">MN2024</strain>
        <tissue evidence="8">Gills</tissue>
    </source>
</reference>
<keyword evidence="6" id="KW-1133">Transmembrane helix</keyword>
<evidence type="ECO:0000256" key="7">
    <source>
        <dbReference type="SAM" id="SignalP"/>
    </source>
</evidence>
<accession>A0ABD3X4N5</accession>
<dbReference type="GO" id="GO:0005576">
    <property type="term" value="C:extracellular region"/>
    <property type="evidence" value="ECO:0007669"/>
    <property type="project" value="UniProtKB-SubCell"/>
</dbReference>
<comment type="similarity">
    <text evidence="2">Belongs to the UPF0669 family.</text>
</comment>
<feature type="signal peptide" evidence="7">
    <location>
        <begin position="1"/>
        <end position="18"/>
    </location>
</feature>
<keyword evidence="4 7" id="KW-0732">Signal</keyword>
<evidence type="ECO:0000256" key="3">
    <source>
        <dbReference type="ARBA" id="ARBA00022525"/>
    </source>
</evidence>
<evidence type="ECO:0000256" key="4">
    <source>
        <dbReference type="ARBA" id="ARBA00022729"/>
    </source>
</evidence>
<gene>
    <name evidence="8" type="ORF">ACJMK2_032101</name>
</gene>
<comment type="caution">
    <text evidence="8">The sequence shown here is derived from an EMBL/GenBank/DDBJ whole genome shotgun (WGS) entry which is preliminary data.</text>
</comment>
<evidence type="ECO:0000256" key="6">
    <source>
        <dbReference type="SAM" id="Phobius"/>
    </source>
</evidence>
<dbReference type="PANTHER" id="PTHR31703">
    <property type="entry name" value="UPF0669 PROTEIN C6ORF120"/>
    <property type="match status" value="1"/>
</dbReference>
<dbReference type="EMBL" id="JBJQND010000004">
    <property type="protein sequence ID" value="KAL3879820.1"/>
    <property type="molecule type" value="Genomic_DNA"/>
</dbReference>
<comment type="subcellular location">
    <subcellularLocation>
        <location evidence="1">Secreted</location>
    </subcellularLocation>
</comment>
<protein>
    <submittedName>
        <fullName evidence="8">Uncharacterized protein</fullName>
    </submittedName>
</protein>
<name>A0ABD3X4N5_SINWO</name>
<proteinExistence type="inferred from homology"/>
<dbReference type="InterPro" id="IPR031420">
    <property type="entry name" value="UPF0669"/>
</dbReference>
<feature type="chain" id="PRO_5044806608" evidence="7">
    <location>
        <begin position="19"/>
        <end position="167"/>
    </location>
</feature>
<dbReference type="PANTHER" id="PTHR31703:SF2">
    <property type="entry name" value="UPF0669 PROTEIN C6ORF120"/>
    <property type="match status" value="1"/>
</dbReference>
<dbReference type="Pfam" id="PF17065">
    <property type="entry name" value="UPF0669"/>
    <property type="match status" value="1"/>
</dbReference>
<keyword evidence="3" id="KW-0964">Secreted</keyword>
<keyword evidence="9" id="KW-1185">Reference proteome</keyword>
<evidence type="ECO:0000256" key="2">
    <source>
        <dbReference type="ARBA" id="ARBA00008960"/>
    </source>
</evidence>
<dbReference type="Proteomes" id="UP001634394">
    <property type="component" value="Unassembled WGS sequence"/>
</dbReference>
<keyword evidence="6" id="KW-0812">Transmembrane</keyword>
<evidence type="ECO:0000256" key="5">
    <source>
        <dbReference type="ARBA" id="ARBA00023180"/>
    </source>
</evidence>
<evidence type="ECO:0000256" key="1">
    <source>
        <dbReference type="ARBA" id="ARBA00004613"/>
    </source>
</evidence>
<keyword evidence="5" id="KW-0325">Glycoprotein</keyword>
<evidence type="ECO:0000313" key="9">
    <source>
        <dbReference type="Proteomes" id="UP001634394"/>
    </source>
</evidence>
<keyword evidence="6" id="KW-0472">Membrane</keyword>
<dbReference type="AlphaFoldDB" id="A0ABD3X4N5"/>
<organism evidence="8 9">
    <name type="scientific">Sinanodonta woodiana</name>
    <name type="common">Chinese pond mussel</name>
    <name type="synonym">Anodonta woodiana</name>
    <dbReference type="NCBI Taxonomy" id="1069815"/>
    <lineage>
        <taxon>Eukaryota</taxon>
        <taxon>Metazoa</taxon>
        <taxon>Spiralia</taxon>
        <taxon>Lophotrochozoa</taxon>
        <taxon>Mollusca</taxon>
        <taxon>Bivalvia</taxon>
        <taxon>Autobranchia</taxon>
        <taxon>Heteroconchia</taxon>
        <taxon>Palaeoheterodonta</taxon>
        <taxon>Unionida</taxon>
        <taxon>Unionoidea</taxon>
        <taxon>Unionidae</taxon>
        <taxon>Unioninae</taxon>
        <taxon>Sinanodonta</taxon>
    </lineage>
</organism>
<sequence length="167" mass="19246">MMSLRIIYLLPILDMVFCRGVKESKLLEHTMSADIFTYYTISLEGHVRIELESLEGDVDLYVSDETLTPDYVNYKLKSVTSGLHSVEVPAEFKRPVGIGIVGHLIHLPSSYKLTIKCIVKTDVNKKILNLETKVLYTKIAKFNQFEMLIWIFFLQIILQVLCFVQLE</sequence>
<evidence type="ECO:0000313" key="8">
    <source>
        <dbReference type="EMBL" id="KAL3879820.1"/>
    </source>
</evidence>
<feature type="transmembrane region" description="Helical" evidence="6">
    <location>
        <begin position="147"/>
        <end position="166"/>
    </location>
</feature>